<sequence length="441" mass="47968">MNAWHHERVLGWIFTGRHVVEADYVKPLDGSSNSVLFDDNGKNININNNSNRAAQPVPDASPPSSTSSRSRSRSRSSSSDGNGNGNGDGDSDDDDDLPIPPSAAINRVFRDGRATLTAFLKRANSLPAHAFPAAASTSTSPARNQSNFMSTPTTRFLTANGEGVPPWAAFCSGHVRFAVATADGPASLPPPGESPPNSAEATELLIQLCAIYGLFEPEHQPDDRQPELLPATSAFLAALALPFFHSDGLQPQFPSPLLKRWSPGTAKAATKEPARIRQYTADLRYYMTLSMNTKCLGSALWSIFWQPDIETNLIARYLETLKKRCGFGSMSLPETTIPAWTGTPQPFLDDEWQKSKGLVQDVQLGFRKDTGRSVPDVPDHLGTLRGRGRISANEVIRLGPSRDSTLRMLNFYMQDVRDGRDACLLGVSATASHPWLKYCAG</sequence>
<dbReference type="GeneID" id="85322489"/>
<feature type="compositionally biased region" description="Low complexity" evidence="1">
    <location>
        <begin position="64"/>
        <end position="81"/>
    </location>
</feature>
<comment type="caution">
    <text evidence="2">The sequence shown here is derived from an EMBL/GenBank/DDBJ whole genome shotgun (WGS) entry which is preliminary data.</text>
</comment>
<protein>
    <submittedName>
        <fullName evidence="2">Uncharacterized protein</fullName>
    </submittedName>
</protein>
<proteinExistence type="predicted"/>
<dbReference type="EMBL" id="JAUIRO010000001">
    <property type="protein sequence ID" value="KAK0734485.1"/>
    <property type="molecule type" value="Genomic_DNA"/>
</dbReference>
<evidence type="ECO:0000313" key="3">
    <source>
        <dbReference type="Proteomes" id="UP001172101"/>
    </source>
</evidence>
<keyword evidence="3" id="KW-1185">Reference proteome</keyword>
<gene>
    <name evidence="2" type="ORF">B0T26DRAFT_670776</name>
</gene>
<dbReference type="RefSeq" id="XP_060303362.1">
    <property type="nucleotide sequence ID" value="XM_060439219.1"/>
</dbReference>
<reference evidence="2" key="1">
    <citation type="submission" date="2023-06" db="EMBL/GenBank/DDBJ databases">
        <title>Genome-scale phylogeny and comparative genomics of the fungal order Sordariales.</title>
        <authorList>
            <consortium name="Lawrence Berkeley National Laboratory"/>
            <person name="Hensen N."/>
            <person name="Bonometti L."/>
            <person name="Westerberg I."/>
            <person name="Brannstrom I.O."/>
            <person name="Guillou S."/>
            <person name="Cros-Aarteil S."/>
            <person name="Calhoun S."/>
            <person name="Haridas S."/>
            <person name="Kuo A."/>
            <person name="Mondo S."/>
            <person name="Pangilinan J."/>
            <person name="Riley R."/>
            <person name="LaButti K."/>
            <person name="Andreopoulos B."/>
            <person name="Lipzen A."/>
            <person name="Chen C."/>
            <person name="Yanf M."/>
            <person name="Daum C."/>
            <person name="Ng V."/>
            <person name="Clum A."/>
            <person name="Steindorff A."/>
            <person name="Ohm R."/>
            <person name="Martin F."/>
            <person name="Silar P."/>
            <person name="Natvig D."/>
            <person name="Lalanne C."/>
            <person name="Gautier V."/>
            <person name="Ament-velasquez S.L."/>
            <person name="Kruys A."/>
            <person name="Hutchinson M.I."/>
            <person name="Powell A.J."/>
            <person name="Barry K."/>
            <person name="Miller A.N."/>
            <person name="Grigoriev I.V."/>
            <person name="Debuchy R."/>
            <person name="Gladieux P."/>
            <person name="Thoren M.H."/>
            <person name="Johannesson H."/>
        </authorList>
    </citation>
    <scope>NUCLEOTIDE SEQUENCE</scope>
    <source>
        <strain evidence="2">SMH2392-1A</strain>
    </source>
</reference>
<accession>A0AA40BHV7</accession>
<evidence type="ECO:0000256" key="1">
    <source>
        <dbReference type="SAM" id="MobiDB-lite"/>
    </source>
</evidence>
<name>A0AA40BHV7_9PEZI</name>
<evidence type="ECO:0000313" key="2">
    <source>
        <dbReference type="EMBL" id="KAK0734485.1"/>
    </source>
</evidence>
<feature type="region of interest" description="Disordered" evidence="1">
    <location>
        <begin position="46"/>
        <end position="106"/>
    </location>
</feature>
<organism evidence="2 3">
    <name type="scientific">Lasiosphaeria miniovina</name>
    <dbReference type="NCBI Taxonomy" id="1954250"/>
    <lineage>
        <taxon>Eukaryota</taxon>
        <taxon>Fungi</taxon>
        <taxon>Dikarya</taxon>
        <taxon>Ascomycota</taxon>
        <taxon>Pezizomycotina</taxon>
        <taxon>Sordariomycetes</taxon>
        <taxon>Sordariomycetidae</taxon>
        <taxon>Sordariales</taxon>
        <taxon>Lasiosphaeriaceae</taxon>
        <taxon>Lasiosphaeria</taxon>
    </lineage>
</organism>
<dbReference type="AlphaFoldDB" id="A0AA40BHV7"/>
<dbReference type="Proteomes" id="UP001172101">
    <property type="component" value="Unassembled WGS sequence"/>
</dbReference>